<dbReference type="EMBL" id="HBGY01030486">
    <property type="protein sequence ID" value="CAD9607957.1"/>
    <property type="molecule type" value="Transcribed_RNA"/>
</dbReference>
<organism evidence="3">
    <name type="scientific">Leptocylindrus danicus</name>
    <dbReference type="NCBI Taxonomy" id="163516"/>
    <lineage>
        <taxon>Eukaryota</taxon>
        <taxon>Sar</taxon>
        <taxon>Stramenopiles</taxon>
        <taxon>Ochrophyta</taxon>
        <taxon>Bacillariophyta</taxon>
        <taxon>Coscinodiscophyceae</taxon>
        <taxon>Chaetocerotophycidae</taxon>
        <taxon>Leptocylindrales</taxon>
        <taxon>Leptocylindraceae</taxon>
        <taxon>Leptocylindrus</taxon>
    </lineage>
</organism>
<dbReference type="Pfam" id="PF13879">
    <property type="entry name" value="Hmw_CFAP97"/>
    <property type="match status" value="1"/>
</dbReference>
<reference evidence="3" key="1">
    <citation type="submission" date="2021-01" db="EMBL/GenBank/DDBJ databases">
        <authorList>
            <person name="Corre E."/>
            <person name="Pelletier E."/>
            <person name="Niang G."/>
            <person name="Scheremetjew M."/>
            <person name="Finn R."/>
            <person name="Kale V."/>
            <person name="Holt S."/>
            <person name="Cochrane G."/>
            <person name="Meng A."/>
            <person name="Brown T."/>
            <person name="Cohen L."/>
        </authorList>
    </citation>
    <scope>NUCLEOTIDE SEQUENCE</scope>
    <source>
        <strain evidence="3">B650</strain>
    </source>
</reference>
<accession>A0A6U2SCD6</accession>
<dbReference type="EMBL" id="HBGY01030487">
    <property type="protein sequence ID" value="CAD9607960.1"/>
    <property type="molecule type" value="Transcribed_RNA"/>
</dbReference>
<sequence>MKPAPWGPENDDALGRRREERARVLHLRRIKASRPRVDSSTPATFRLSHCRSAKQSQVNEDKRREIEADNDKLYQKIKVIFQKGSGNSSVRKLSSSVDVPPLLKGEALYTKTSLNGAARKKEQSRIKQENKQILDWIRNEKNIRSSYSRDALAEAEKTRSQYVRNISRAHRRRYRMPSNENTKSGEISQIEPPLLLADKVDIEADIDLMTISREDGKPIRLRTAQQIRKDIARSIHEGGPLPDYERSWLFRSDGKRKNEVEIKGDRMTSSKDGEYVLRYFGAKEGKSNR</sequence>
<dbReference type="PANTHER" id="PTHR33768:SF3">
    <property type="entry name" value="MIP11318P"/>
    <property type="match status" value="1"/>
</dbReference>
<comment type="similarity">
    <text evidence="1">Belongs to the CFAP97 family.</text>
</comment>
<gene>
    <name evidence="2" type="ORF">LDAN0321_LOCUS18950</name>
    <name evidence="3" type="ORF">LDAN0321_LOCUS18951</name>
</gene>
<evidence type="ECO:0000313" key="2">
    <source>
        <dbReference type="EMBL" id="CAD9607957.1"/>
    </source>
</evidence>
<dbReference type="AlphaFoldDB" id="A0A6U2SCD6"/>
<dbReference type="PANTHER" id="PTHR33768">
    <property type="entry name" value="MIP11318P"/>
    <property type="match status" value="1"/>
</dbReference>
<evidence type="ECO:0000313" key="3">
    <source>
        <dbReference type="EMBL" id="CAD9607960.1"/>
    </source>
</evidence>
<dbReference type="InterPro" id="IPR029488">
    <property type="entry name" value="Hmw/CFAP97"/>
</dbReference>
<protein>
    <submittedName>
        <fullName evidence="3">Uncharacterized protein</fullName>
    </submittedName>
</protein>
<name>A0A6U2SCD6_9STRA</name>
<evidence type="ECO:0000256" key="1">
    <source>
        <dbReference type="ARBA" id="ARBA00008315"/>
    </source>
</evidence>
<proteinExistence type="inferred from homology"/>
<dbReference type="InterPro" id="IPR038792">
    <property type="entry name" value="CFAP97D1/2"/>
</dbReference>